<dbReference type="GO" id="GO:0006935">
    <property type="term" value="P:chemotaxis"/>
    <property type="evidence" value="ECO:0007669"/>
    <property type="project" value="InterPro"/>
</dbReference>
<dbReference type="PANTHER" id="PTHR30433">
    <property type="entry name" value="CHEMOTAXIS PROTEIN MOTA"/>
    <property type="match status" value="1"/>
</dbReference>
<sequence length="269" mass="29401">MKKQDILTPIGLILVFGVVLYGISQGKTGIRPFVDPASLAITIGGSFAAVLITFSLDDIKQVPKAVKISITSNNVYKMDLVDQFKEISRIVRKDGVLAIEQDVSEMEDPFLKKGLELVIDGIEPENVKEILETELASKESMYEQGSKFFKIWGSYAPAFGMIGTLIGLIQMLVDMGSPDDIASGMSVALITTFYGALFANGIFNPIGYNIQGKGEKEVEALEMMISGIMSIQNGDSTRTIEEKLVTFLNAKERKAYYTRDGNEDSVNAA</sequence>
<keyword evidence="4" id="KW-1003">Cell membrane</keyword>
<dbReference type="GO" id="GO:0071978">
    <property type="term" value="P:bacterial-type flagellum-dependent swarming motility"/>
    <property type="evidence" value="ECO:0007669"/>
    <property type="project" value="InterPro"/>
</dbReference>
<evidence type="ECO:0000256" key="5">
    <source>
        <dbReference type="ARBA" id="ARBA00022692"/>
    </source>
</evidence>
<accession>A0A1G9PAZ3</accession>
<evidence type="ECO:0000313" key="11">
    <source>
        <dbReference type="Proteomes" id="UP000199068"/>
    </source>
</evidence>
<evidence type="ECO:0000256" key="7">
    <source>
        <dbReference type="ARBA" id="ARBA00023136"/>
    </source>
</evidence>
<gene>
    <name evidence="10" type="ORF">SAMN04515677_104286</name>
</gene>
<dbReference type="EMBL" id="FNGW01000004">
    <property type="protein sequence ID" value="SDL95930.1"/>
    <property type="molecule type" value="Genomic_DNA"/>
</dbReference>
<dbReference type="Proteomes" id="UP000199068">
    <property type="component" value="Unassembled WGS sequence"/>
</dbReference>
<evidence type="ECO:0000256" key="1">
    <source>
        <dbReference type="ARBA" id="ARBA00004651"/>
    </source>
</evidence>
<dbReference type="Pfam" id="PF01618">
    <property type="entry name" value="MotA_ExbB"/>
    <property type="match status" value="1"/>
</dbReference>
<evidence type="ECO:0000256" key="4">
    <source>
        <dbReference type="ARBA" id="ARBA00022475"/>
    </source>
</evidence>
<dbReference type="InterPro" id="IPR002898">
    <property type="entry name" value="MotA_ExbB_proton_chnl"/>
</dbReference>
<dbReference type="PANTHER" id="PTHR30433:SF2">
    <property type="entry name" value="MOTILITY PROTEIN A"/>
    <property type="match status" value="1"/>
</dbReference>
<feature type="transmembrane region" description="Helical" evidence="8">
    <location>
        <begin position="36"/>
        <end position="56"/>
    </location>
</feature>
<feature type="transmembrane region" description="Helical" evidence="8">
    <location>
        <begin position="7"/>
        <end position="24"/>
    </location>
</feature>
<proteinExistence type="inferred from homology"/>
<comment type="subcellular location">
    <subcellularLocation>
        <location evidence="1">Cell membrane</location>
        <topology evidence="1">Multi-pass membrane protein</topology>
    </subcellularLocation>
</comment>
<dbReference type="AlphaFoldDB" id="A0A1G9PAZ3"/>
<evidence type="ECO:0000256" key="6">
    <source>
        <dbReference type="ARBA" id="ARBA00022989"/>
    </source>
</evidence>
<keyword evidence="7 8" id="KW-0472">Membrane</keyword>
<evidence type="ECO:0000259" key="9">
    <source>
        <dbReference type="Pfam" id="PF01618"/>
    </source>
</evidence>
<dbReference type="InterPro" id="IPR047055">
    <property type="entry name" value="MotA-like"/>
</dbReference>
<evidence type="ECO:0000313" key="10">
    <source>
        <dbReference type="EMBL" id="SDL95930.1"/>
    </source>
</evidence>
<dbReference type="PROSITE" id="PS01307">
    <property type="entry name" value="MOTA"/>
    <property type="match status" value="1"/>
</dbReference>
<reference evidence="10 11" key="1">
    <citation type="submission" date="2016-10" db="EMBL/GenBank/DDBJ databases">
        <authorList>
            <person name="de Groot N.N."/>
        </authorList>
    </citation>
    <scope>NUCLEOTIDE SEQUENCE [LARGE SCALE GENOMIC DNA]</scope>
    <source>
        <strain evidence="10 11">DSM 797</strain>
    </source>
</reference>
<dbReference type="InterPro" id="IPR000540">
    <property type="entry name" value="Flag_MotA_CS"/>
</dbReference>
<feature type="transmembrane region" description="Helical" evidence="8">
    <location>
        <begin position="181"/>
        <end position="203"/>
    </location>
</feature>
<comment type="similarity">
    <text evidence="2">Belongs to the MotA family.</text>
</comment>
<feature type="transmembrane region" description="Helical" evidence="8">
    <location>
        <begin position="148"/>
        <end position="169"/>
    </location>
</feature>
<evidence type="ECO:0000256" key="3">
    <source>
        <dbReference type="ARBA" id="ARBA00022448"/>
    </source>
</evidence>
<keyword evidence="6 8" id="KW-1133">Transmembrane helix</keyword>
<dbReference type="GO" id="GO:0005886">
    <property type="term" value="C:plasma membrane"/>
    <property type="evidence" value="ECO:0007669"/>
    <property type="project" value="UniProtKB-SubCell"/>
</dbReference>
<evidence type="ECO:0000256" key="2">
    <source>
        <dbReference type="ARBA" id="ARBA00008038"/>
    </source>
</evidence>
<name>A0A1G9PAZ3_9FIRM</name>
<organism evidence="10 11">
    <name type="scientific">Romboutsia lituseburensis DSM 797</name>
    <dbReference type="NCBI Taxonomy" id="1121325"/>
    <lineage>
        <taxon>Bacteria</taxon>
        <taxon>Bacillati</taxon>
        <taxon>Bacillota</taxon>
        <taxon>Clostridia</taxon>
        <taxon>Peptostreptococcales</taxon>
        <taxon>Peptostreptococcaceae</taxon>
        <taxon>Romboutsia</taxon>
    </lineage>
</organism>
<keyword evidence="5 8" id="KW-0812">Transmembrane</keyword>
<dbReference type="RefSeq" id="WP_092725662.1">
    <property type="nucleotide sequence ID" value="NZ_FNGW01000004.1"/>
</dbReference>
<keyword evidence="3" id="KW-0813">Transport</keyword>
<protein>
    <submittedName>
        <fullName evidence="10">Chemotaxis protein MotA</fullName>
    </submittedName>
</protein>
<feature type="domain" description="MotA/TolQ/ExbB proton channel" evidence="9">
    <location>
        <begin position="105"/>
        <end position="223"/>
    </location>
</feature>
<keyword evidence="11" id="KW-1185">Reference proteome</keyword>
<evidence type="ECO:0000256" key="8">
    <source>
        <dbReference type="SAM" id="Phobius"/>
    </source>
</evidence>
<dbReference type="STRING" id="1121325.SAMN04515677_104286"/>